<feature type="transmembrane region" description="Helical" evidence="8">
    <location>
        <begin position="212"/>
        <end position="232"/>
    </location>
</feature>
<dbReference type="InterPro" id="IPR011701">
    <property type="entry name" value="MFS"/>
</dbReference>
<dbReference type="Proteomes" id="UP000053263">
    <property type="component" value="Unassembled WGS sequence"/>
</dbReference>
<dbReference type="InterPro" id="IPR036259">
    <property type="entry name" value="MFS_trans_sf"/>
</dbReference>
<keyword evidence="3 8" id="KW-0812">Transmembrane</keyword>
<dbReference type="PANTHER" id="PTHR43791:SF97">
    <property type="entry name" value="ALLANTOATE TRANSPORTER, PUTATIVE (AFU_ORTHOLOGUE AFUA_1G14700)-RELATED"/>
    <property type="match status" value="1"/>
</dbReference>
<feature type="region of interest" description="Disordered" evidence="7">
    <location>
        <begin position="60"/>
        <end position="86"/>
    </location>
</feature>
<dbReference type="PANTHER" id="PTHR43791">
    <property type="entry name" value="PERMEASE-RELATED"/>
    <property type="match status" value="1"/>
</dbReference>
<feature type="transmembrane region" description="Helical" evidence="8">
    <location>
        <begin position="269"/>
        <end position="289"/>
    </location>
</feature>
<proteinExistence type="inferred from homology"/>
<keyword evidence="4 8" id="KW-1133">Transmembrane helix</keyword>
<feature type="transmembrane region" description="Helical" evidence="8">
    <location>
        <begin position="467"/>
        <end position="485"/>
    </location>
</feature>
<organism evidence="9 10">
    <name type="scientific">Plicaturopsis crispa FD-325 SS-3</name>
    <dbReference type="NCBI Taxonomy" id="944288"/>
    <lineage>
        <taxon>Eukaryota</taxon>
        <taxon>Fungi</taxon>
        <taxon>Dikarya</taxon>
        <taxon>Basidiomycota</taxon>
        <taxon>Agaricomycotina</taxon>
        <taxon>Agaricomycetes</taxon>
        <taxon>Agaricomycetidae</taxon>
        <taxon>Amylocorticiales</taxon>
        <taxon>Amylocorticiaceae</taxon>
        <taxon>Plicatura</taxon>
        <taxon>Plicaturopsis crispa</taxon>
    </lineage>
</organism>
<feature type="transmembrane region" description="Helical" evidence="8">
    <location>
        <begin position="332"/>
        <end position="352"/>
    </location>
</feature>
<dbReference type="SUPFAM" id="SSF103473">
    <property type="entry name" value="MFS general substrate transporter"/>
    <property type="match status" value="1"/>
</dbReference>
<feature type="transmembrane region" description="Helical" evidence="8">
    <location>
        <begin position="399"/>
        <end position="417"/>
    </location>
</feature>
<comment type="subcellular location">
    <subcellularLocation>
        <location evidence="1">Membrane</location>
        <topology evidence="1">Multi-pass membrane protein</topology>
    </subcellularLocation>
</comment>
<dbReference type="Pfam" id="PF07690">
    <property type="entry name" value="MFS_1"/>
    <property type="match status" value="1"/>
</dbReference>
<evidence type="ECO:0000256" key="7">
    <source>
        <dbReference type="SAM" id="MobiDB-lite"/>
    </source>
</evidence>
<evidence type="ECO:0000313" key="10">
    <source>
        <dbReference type="Proteomes" id="UP000053263"/>
    </source>
</evidence>
<dbReference type="GO" id="GO:0022857">
    <property type="term" value="F:transmembrane transporter activity"/>
    <property type="evidence" value="ECO:0007669"/>
    <property type="project" value="InterPro"/>
</dbReference>
<evidence type="ECO:0000256" key="3">
    <source>
        <dbReference type="ARBA" id="ARBA00022692"/>
    </source>
</evidence>
<accession>A0A0C9T8J3</accession>
<keyword evidence="2" id="KW-0813">Transport</keyword>
<evidence type="ECO:0000256" key="5">
    <source>
        <dbReference type="ARBA" id="ARBA00023136"/>
    </source>
</evidence>
<dbReference type="FunFam" id="1.20.1250.20:FF:000064">
    <property type="entry name" value="MFS allantoate transporter"/>
    <property type="match status" value="1"/>
</dbReference>
<evidence type="ECO:0000256" key="1">
    <source>
        <dbReference type="ARBA" id="ARBA00004141"/>
    </source>
</evidence>
<dbReference type="HOGENOM" id="CLU_001265_0_5_1"/>
<evidence type="ECO:0000256" key="6">
    <source>
        <dbReference type="ARBA" id="ARBA00037968"/>
    </source>
</evidence>
<feature type="transmembrane region" description="Helical" evidence="8">
    <location>
        <begin position="527"/>
        <end position="548"/>
    </location>
</feature>
<feature type="transmembrane region" description="Helical" evidence="8">
    <location>
        <begin position="437"/>
        <end position="455"/>
    </location>
</feature>
<feature type="transmembrane region" description="Helical" evidence="8">
    <location>
        <begin position="497"/>
        <end position="515"/>
    </location>
</feature>
<dbReference type="Gene3D" id="1.20.1250.20">
    <property type="entry name" value="MFS general substrate transporter like domains"/>
    <property type="match status" value="1"/>
</dbReference>
<evidence type="ECO:0000313" key="9">
    <source>
        <dbReference type="EMBL" id="KII84538.1"/>
    </source>
</evidence>
<feature type="transmembrane region" description="Helical" evidence="8">
    <location>
        <begin position="301"/>
        <end position="320"/>
    </location>
</feature>
<feature type="transmembrane region" description="Helical" evidence="8">
    <location>
        <begin position="239"/>
        <end position="257"/>
    </location>
</feature>
<evidence type="ECO:0008006" key="11">
    <source>
        <dbReference type="Google" id="ProtNLM"/>
    </source>
</evidence>
<dbReference type="GO" id="GO:0016020">
    <property type="term" value="C:membrane"/>
    <property type="evidence" value="ECO:0007669"/>
    <property type="project" value="UniProtKB-SubCell"/>
</dbReference>
<dbReference type="EMBL" id="KN832570">
    <property type="protein sequence ID" value="KII84538.1"/>
    <property type="molecule type" value="Genomic_DNA"/>
</dbReference>
<keyword evidence="10" id="KW-1185">Reference proteome</keyword>
<keyword evidence="5 8" id="KW-0472">Membrane</keyword>
<dbReference type="AlphaFoldDB" id="A0A0C9T8J3"/>
<evidence type="ECO:0000256" key="4">
    <source>
        <dbReference type="ARBA" id="ARBA00022989"/>
    </source>
</evidence>
<sequence>MEKRTRVRYQYALGLPNYYETTMANNNNNTTTHAHFIDAGGIIPALLENDLMHSPIGSRVHSPMASRVQSPQHSRGPSRVHSPVASIHGGEKQGITMVEDAKPSTHGYTTDPDPKTRAHEESEQLTWRSFAAAWAQKHRLDEFYAEALEKYGHPGAIPPDVEKRLVRRLDWIILPMISVCYFFYYVDKTTLSYAAIFGIKKDLHLVGTDYDWLGSVFYFGWLFWAFPANLLLQRSPPAYYLGINIFIWGVLLMAQAASHAFAPIMALRFFSGAFEAVADACFTLMTAMFYTRAEQPWRIAIWYSFNGVGIAGGGLLGYAIGHIKGELASWRYEFLVVGACCSVWGIALLLTLPNSPATARWFTREERLMLVARLRGNQTGVENRTWKNDQVIDTVTDPLLYLFFFLGFIANIPNGGISNFSTLIIKGLNFDTLQTSLLTIPQGFFTSIWILAGALMNQYMPRNSRTWVCMAMMLPSIGGTLGLLLAPQDARIGRLFAYYMTGSHSGPFVIGLSLWSSNIGGQTKKMIVSGAIWLGVCVGNIAGPFFFVDDQAPTYGLGIGAILVCSVIEMFIFGAMRVIYIRRNAARERKAAALIADGHSAAVPDINETAFSDLTDRQNVNFRYIY</sequence>
<name>A0A0C9T8J3_PLICR</name>
<comment type="similarity">
    <text evidence="6">Belongs to the major facilitator superfamily. Allantoate permease family.</text>
</comment>
<protein>
    <recommendedName>
        <fullName evidence="11">Major facilitator superfamily (MFS) profile domain-containing protein</fullName>
    </recommendedName>
</protein>
<gene>
    <name evidence="9" type="ORF">PLICRDRAFT_146639</name>
</gene>
<evidence type="ECO:0000256" key="2">
    <source>
        <dbReference type="ARBA" id="ARBA00022448"/>
    </source>
</evidence>
<reference evidence="9 10" key="1">
    <citation type="submission" date="2014-06" db="EMBL/GenBank/DDBJ databases">
        <title>Evolutionary Origins and Diversification of the Mycorrhizal Mutualists.</title>
        <authorList>
            <consortium name="DOE Joint Genome Institute"/>
            <consortium name="Mycorrhizal Genomics Consortium"/>
            <person name="Kohler A."/>
            <person name="Kuo A."/>
            <person name="Nagy L.G."/>
            <person name="Floudas D."/>
            <person name="Copeland A."/>
            <person name="Barry K.W."/>
            <person name="Cichocki N."/>
            <person name="Veneault-Fourrey C."/>
            <person name="LaButti K."/>
            <person name="Lindquist E.A."/>
            <person name="Lipzen A."/>
            <person name="Lundell T."/>
            <person name="Morin E."/>
            <person name="Murat C."/>
            <person name="Riley R."/>
            <person name="Ohm R."/>
            <person name="Sun H."/>
            <person name="Tunlid A."/>
            <person name="Henrissat B."/>
            <person name="Grigoriev I.V."/>
            <person name="Hibbett D.S."/>
            <person name="Martin F."/>
        </authorList>
    </citation>
    <scope>NUCLEOTIDE SEQUENCE [LARGE SCALE GENOMIC DNA]</scope>
    <source>
        <strain evidence="9 10">FD-325 SS-3</strain>
    </source>
</reference>
<dbReference type="OrthoDB" id="6730379at2759"/>
<evidence type="ECO:0000256" key="8">
    <source>
        <dbReference type="SAM" id="Phobius"/>
    </source>
</evidence>
<feature type="transmembrane region" description="Helical" evidence="8">
    <location>
        <begin position="169"/>
        <end position="186"/>
    </location>
</feature>
<feature type="transmembrane region" description="Helical" evidence="8">
    <location>
        <begin position="554"/>
        <end position="580"/>
    </location>
</feature>